<dbReference type="Proteomes" id="UP000285456">
    <property type="component" value="Unassembled WGS sequence"/>
</dbReference>
<keyword evidence="2" id="KW-1185">Reference proteome</keyword>
<sequence length="72" mass="8579">MIWCDDFFVVIIVRKLRRIVCVELEEGYHCSRRYEITNSGGRNGITVRENQTIEVTVEWDDKREVFELVAKD</sequence>
<accession>A0A417YAP9</accession>
<name>A0A417YAP9_9BACI</name>
<reference evidence="1 2" key="1">
    <citation type="journal article" date="2007" name="Int. J. Syst. Evol. Microbiol.">
        <title>Oceanobacillus profundus sp. nov., isolated from a deep-sea sediment core.</title>
        <authorList>
            <person name="Kim Y.G."/>
            <person name="Choi D.H."/>
            <person name="Hyun S."/>
            <person name="Cho B.C."/>
        </authorList>
    </citation>
    <scope>NUCLEOTIDE SEQUENCE [LARGE SCALE GENOMIC DNA]</scope>
    <source>
        <strain evidence="1 2">DSM 18246</strain>
    </source>
</reference>
<comment type="caution">
    <text evidence="1">The sequence shown here is derived from an EMBL/GenBank/DDBJ whole genome shotgun (WGS) entry which is preliminary data.</text>
</comment>
<organism evidence="1 2">
    <name type="scientific">Oceanobacillus profundus</name>
    <dbReference type="NCBI Taxonomy" id="372463"/>
    <lineage>
        <taxon>Bacteria</taxon>
        <taxon>Bacillati</taxon>
        <taxon>Bacillota</taxon>
        <taxon>Bacilli</taxon>
        <taxon>Bacillales</taxon>
        <taxon>Bacillaceae</taxon>
        <taxon>Oceanobacillus</taxon>
    </lineage>
</organism>
<protein>
    <submittedName>
        <fullName evidence="1">Uncharacterized protein</fullName>
    </submittedName>
</protein>
<gene>
    <name evidence="1" type="ORF">D1B32_21240</name>
</gene>
<dbReference type="AlphaFoldDB" id="A0A417YAP9"/>
<proteinExistence type="predicted"/>
<dbReference type="EMBL" id="QWEH01000022">
    <property type="protein sequence ID" value="RHW29631.1"/>
    <property type="molecule type" value="Genomic_DNA"/>
</dbReference>
<evidence type="ECO:0000313" key="1">
    <source>
        <dbReference type="EMBL" id="RHW29631.1"/>
    </source>
</evidence>
<evidence type="ECO:0000313" key="2">
    <source>
        <dbReference type="Proteomes" id="UP000285456"/>
    </source>
</evidence>